<evidence type="ECO:0000313" key="11">
    <source>
        <dbReference type="Proteomes" id="UP000016600"/>
    </source>
</evidence>
<evidence type="ECO:0000256" key="7">
    <source>
        <dbReference type="ARBA" id="ARBA00023136"/>
    </source>
</evidence>
<dbReference type="InterPro" id="IPR038731">
    <property type="entry name" value="RgtA/B/C-like"/>
</dbReference>
<accession>U2L7X6</accession>
<dbReference type="Pfam" id="PF13231">
    <property type="entry name" value="PMT_2"/>
    <property type="match status" value="1"/>
</dbReference>
<dbReference type="RefSeq" id="WP_021584156.1">
    <property type="nucleotide sequence ID" value="NZ_AWET01000036.1"/>
</dbReference>
<protein>
    <submittedName>
        <fullName evidence="10">Dolichyl-phosphate-mannose-protein mannosyltransferase</fullName>
        <ecNumber evidence="10">2.4.1.109</ecNumber>
    </submittedName>
</protein>
<feature type="transmembrane region" description="Helical" evidence="8">
    <location>
        <begin position="455"/>
        <end position="474"/>
    </location>
</feature>
<dbReference type="InterPro" id="IPR050297">
    <property type="entry name" value="LipidA_mod_glycosyltrf_83"/>
</dbReference>
<dbReference type="GO" id="GO:0004169">
    <property type="term" value="F:dolichyl-phosphate-mannose-protein mannosyltransferase activity"/>
    <property type="evidence" value="ECO:0007669"/>
    <property type="project" value="UniProtKB-EC"/>
</dbReference>
<dbReference type="PATRIC" id="fig|1081904.3.peg.1514"/>
<evidence type="ECO:0000256" key="4">
    <source>
        <dbReference type="ARBA" id="ARBA00022679"/>
    </source>
</evidence>
<dbReference type="GO" id="GO:0010041">
    <property type="term" value="P:response to iron(III) ion"/>
    <property type="evidence" value="ECO:0007669"/>
    <property type="project" value="TreeGrafter"/>
</dbReference>
<feature type="transmembrane region" description="Helical" evidence="8">
    <location>
        <begin position="258"/>
        <end position="283"/>
    </location>
</feature>
<feature type="transmembrane region" description="Helical" evidence="8">
    <location>
        <begin position="207"/>
        <end position="227"/>
    </location>
</feature>
<feature type="transmembrane region" description="Helical" evidence="8">
    <location>
        <begin position="342"/>
        <end position="363"/>
    </location>
</feature>
<keyword evidence="6 8" id="KW-1133">Transmembrane helix</keyword>
<evidence type="ECO:0000256" key="3">
    <source>
        <dbReference type="ARBA" id="ARBA00022676"/>
    </source>
</evidence>
<keyword evidence="4 10" id="KW-0808">Transferase</keyword>
<keyword evidence="11" id="KW-1185">Reference proteome</keyword>
<evidence type="ECO:0000256" key="5">
    <source>
        <dbReference type="ARBA" id="ARBA00022692"/>
    </source>
</evidence>
<name>U2L7X6_9BACT</name>
<feature type="transmembrane region" description="Helical" evidence="8">
    <location>
        <begin position="422"/>
        <end position="443"/>
    </location>
</feature>
<dbReference type="GO" id="GO:0016763">
    <property type="term" value="F:pentosyltransferase activity"/>
    <property type="evidence" value="ECO:0007669"/>
    <property type="project" value="TreeGrafter"/>
</dbReference>
<feature type="transmembrane region" description="Helical" evidence="8">
    <location>
        <begin position="88"/>
        <end position="105"/>
    </location>
</feature>
<comment type="caution">
    <text evidence="10">The sequence shown here is derived from an EMBL/GenBank/DDBJ whole genome shotgun (WGS) entry which is preliminary data.</text>
</comment>
<dbReference type="GO" id="GO:0009103">
    <property type="term" value="P:lipopolysaccharide biosynthetic process"/>
    <property type="evidence" value="ECO:0007669"/>
    <property type="project" value="UniProtKB-ARBA"/>
</dbReference>
<sequence>MKFHPSKPLFWVLVLSIIATLPFIGLTDFYSKGEPREAVVALSMLKNGDWILPVNNGGDIPYKPPFFHWCIAICSLLPGYVSEFTARLPSALSLIVLTGISYMFFARRKNGQIALLTAFLLLTAFEVHRAGMACRVDMMLTVFIVGALYLFYRWWENGMERLPVGAVLCMSGAVLTKGPVGFLLPCLVMVAFLWLRGKSFFDTLFRFIGFAILSGLLPALWYIAAYWEGGSNFFDLVMEENFGRFLGRMSYESHRHSFIYNFITLLTGWFPWTLLLLFSSLTLPWKRYLHRLKWPKPRSIRRGWFVLTGKCRDAAPLQLFVWIAFLSILLFYCIPSSKRSTYLLPCYPFMAYLIAEYIVWLLASGRGRIVRLYTGFLAVLGFVLTGLFVTVRTGVVPHSIFHGKHAADNQAMLSALEHTDLISFNGLFLALLLFVTVSTVVFLVGKSGQLRNRRLLTTTAAMVLALFFAVDGVIQPVVLNTKSDRPVAAFITKRFPNDCIYSYIKAPKMHFFATNFYTGDRIKQLDLSKPTAGILMIGARDTAEYFAEKRRFFDFKYVTHISKEVTEIRDQIFFYRLERSKRLYNER</sequence>
<dbReference type="PANTHER" id="PTHR33908:SF3">
    <property type="entry name" value="UNDECAPRENYL PHOSPHATE-ALPHA-4-AMINO-4-DEOXY-L-ARABINOSE ARABINOSYL TRANSFERASE"/>
    <property type="match status" value="1"/>
</dbReference>
<keyword evidence="7 8" id="KW-0472">Membrane</keyword>
<evidence type="ECO:0000256" key="8">
    <source>
        <dbReference type="SAM" id="Phobius"/>
    </source>
</evidence>
<feature type="transmembrane region" description="Helical" evidence="8">
    <location>
        <begin position="370"/>
        <end position="391"/>
    </location>
</feature>
<keyword evidence="5 8" id="KW-0812">Transmembrane</keyword>
<dbReference type="PANTHER" id="PTHR33908">
    <property type="entry name" value="MANNOSYLTRANSFERASE YKCB-RELATED"/>
    <property type="match status" value="1"/>
</dbReference>
<keyword evidence="2" id="KW-1003">Cell membrane</keyword>
<dbReference type="EC" id="2.4.1.109" evidence="10"/>
<dbReference type="GO" id="GO:0005886">
    <property type="term" value="C:plasma membrane"/>
    <property type="evidence" value="ECO:0007669"/>
    <property type="project" value="UniProtKB-SubCell"/>
</dbReference>
<evidence type="ECO:0000256" key="6">
    <source>
        <dbReference type="ARBA" id="ARBA00022989"/>
    </source>
</evidence>
<reference evidence="10 11" key="1">
    <citation type="submission" date="2013-08" db="EMBL/GenBank/DDBJ databases">
        <authorList>
            <person name="Durkin A.S."/>
            <person name="Haft D.R."/>
            <person name="McCorrison J."/>
            <person name="Torralba M."/>
            <person name="Gillis M."/>
            <person name="Haft D.H."/>
            <person name="Methe B."/>
            <person name="Sutton G."/>
            <person name="Nelson K.E."/>
        </authorList>
    </citation>
    <scope>NUCLEOTIDE SEQUENCE [LARGE SCALE GENOMIC DNA]</scope>
    <source>
        <strain evidence="10 11">F0068</strain>
    </source>
</reference>
<dbReference type="Proteomes" id="UP000016600">
    <property type="component" value="Unassembled WGS sequence"/>
</dbReference>
<feature type="transmembrane region" description="Helical" evidence="8">
    <location>
        <begin position="319"/>
        <end position="336"/>
    </location>
</feature>
<feature type="domain" description="Glycosyltransferase RgtA/B/C/D-like" evidence="9">
    <location>
        <begin position="63"/>
        <end position="221"/>
    </location>
</feature>
<evidence type="ECO:0000259" key="9">
    <source>
        <dbReference type="Pfam" id="PF13231"/>
    </source>
</evidence>
<feature type="transmembrane region" description="Helical" evidence="8">
    <location>
        <begin position="139"/>
        <end position="155"/>
    </location>
</feature>
<dbReference type="EMBL" id="AWET01000036">
    <property type="protein sequence ID" value="ERK00598.1"/>
    <property type="molecule type" value="Genomic_DNA"/>
</dbReference>
<organism evidence="10 11">
    <name type="scientific">Hoylesella pleuritidis F0068</name>
    <dbReference type="NCBI Taxonomy" id="1081904"/>
    <lineage>
        <taxon>Bacteria</taxon>
        <taxon>Pseudomonadati</taxon>
        <taxon>Bacteroidota</taxon>
        <taxon>Bacteroidia</taxon>
        <taxon>Bacteroidales</taxon>
        <taxon>Prevotellaceae</taxon>
        <taxon>Hoylesella</taxon>
    </lineage>
</organism>
<comment type="subcellular location">
    <subcellularLocation>
        <location evidence="1">Cell membrane</location>
        <topology evidence="1">Multi-pass membrane protein</topology>
    </subcellularLocation>
</comment>
<dbReference type="AlphaFoldDB" id="U2L7X6"/>
<feature type="transmembrane region" description="Helical" evidence="8">
    <location>
        <begin position="175"/>
        <end position="195"/>
    </location>
</feature>
<evidence type="ECO:0000256" key="2">
    <source>
        <dbReference type="ARBA" id="ARBA00022475"/>
    </source>
</evidence>
<proteinExistence type="predicted"/>
<keyword evidence="3 10" id="KW-0328">Glycosyltransferase</keyword>
<feature type="transmembrane region" description="Helical" evidence="8">
    <location>
        <begin position="9"/>
        <end position="26"/>
    </location>
</feature>
<gene>
    <name evidence="10" type="ORF">HMPREF1218_0481</name>
</gene>
<evidence type="ECO:0000256" key="1">
    <source>
        <dbReference type="ARBA" id="ARBA00004651"/>
    </source>
</evidence>
<evidence type="ECO:0000313" key="10">
    <source>
        <dbReference type="EMBL" id="ERK00598.1"/>
    </source>
</evidence>